<dbReference type="InterPro" id="IPR032808">
    <property type="entry name" value="DoxX"/>
</dbReference>
<dbReference type="AlphaFoldDB" id="A0AA96GTR9"/>
<keyword evidence="3 5" id="KW-1133">Transmembrane helix</keyword>
<evidence type="ECO:0000256" key="4">
    <source>
        <dbReference type="ARBA" id="ARBA00023136"/>
    </source>
</evidence>
<organism evidence="6 7">
    <name type="scientific">Candidatus Nitrospira neomarina</name>
    <dbReference type="NCBI Taxonomy" id="3020899"/>
    <lineage>
        <taxon>Bacteria</taxon>
        <taxon>Pseudomonadati</taxon>
        <taxon>Nitrospirota</taxon>
        <taxon>Nitrospiria</taxon>
        <taxon>Nitrospirales</taxon>
        <taxon>Nitrospiraceae</taxon>
        <taxon>Nitrospira</taxon>
    </lineage>
</organism>
<reference evidence="6 7" key="1">
    <citation type="submission" date="2023-01" db="EMBL/GenBank/DDBJ databases">
        <title>Cultivation and genomic characterization of new, ubiquitous marine nitrite-oxidizing bacteria from the Nitrospirales.</title>
        <authorList>
            <person name="Mueller A.J."/>
            <person name="Daebeler A."/>
            <person name="Herbold C.W."/>
            <person name="Kirkegaard R.H."/>
            <person name="Daims H."/>
        </authorList>
    </citation>
    <scope>NUCLEOTIDE SEQUENCE [LARGE SCALE GENOMIC DNA]</scope>
    <source>
        <strain evidence="6 7">DK</strain>
    </source>
</reference>
<dbReference type="RefSeq" id="WP_312748034.1">
    <property type="nucleotide sequence ID" value="NZ_CP116968.1"/>
</dbReference>
<sequence length="116" mass="12515">MKIFLCVLLGIFFIAAGGAKLMGSPSQVEHFAQWGYPFWFLYLTGIIEVGGGLCLFIPRTQWYGIGVLSITMVGATLTHLRAGEMGAVPVPLVLLGLLLLLAWAIRETPGKHAGDQ</sequence>
<evidence type="ECO:0000256" key="2">
    <source>
        <dbReference type="ARBA" id="ARBA00022692"/>
    </source>
</evidence>
<protein>
    <submittedName>
        <fullName evidence="6">DoxX family protein</fullName>
    </submittedName>
</protein>
<feature type="transmembrane region" description="Helical" evidence="5">
    <location>
        <begin position="86"/>
        <end position="105"/>
    </location>
</feature>
<keyword evidence="2 5" id="KW-0812">Transmembrane</keyword>
<accession>A0AA96GTR9</accession>
<keyword evidence="7" id="KW-1185">Reference proteome</keyword>
<name>A0AA96GTR9_9BACT</name>
<evidence type="ECO:0000313" key="7">
    <source>
        <dbReference type="Proteomes" id="UP001302494"/>
    </source>
</evidence>
<dbReference type="KEGG" id="nneo:PQG83_06675"/>
<proteinExistence type="predicted"/>
<dbReference type="Pfam" id="PF13564">
    <property type="entry name" value="DoxX_2"/>
    <property type="match status" value="1"/>
</dbReference>
<dbReference type="EMBL" id="CP116968">
    <property type="protein sequence ID" value="WNM63431.1"/>
    <property type="molecule type" value="Genomic_DNA"/>
</dbReference>
<gene>
    <name evidence="6" type="ORF">PQG83_06675</name>
</gene>
<feature type="transmembrane region" description="Helical" evidence="5">
    <location>
        <begin position="62"/>
        <end position="80"/>
    </location>
</feature>
<feature type="transmembrane region" description="Helical" evidence="5">
    <location>
        <begin position="39"/>
        <end position="57"/>
    </location>
</feature>
<evidence type="ECO:0000256" key="3">
    <source>
        <dbReference type="ARBA" id="ARBA00022989"/>
    </source>
</evidence>
<evidence type="ECO:0000256" key="1">
    <source>
        <dbReference type="ARBA" id="ARBA00004141"/>
    </source>
</evidence>
<evidence type="ECO:0000313" key="6">
    <source>
        <dbReference type="EMBL" id="WNM63431.1"/>
    </source>
</evidence>
<keyword evidence="4 5" id="KW-0472">Membrane</keyword>
<evidence type="ECO:0000256" key="5">
    <source>
        <dbReference type="SAM" id="Phobius"/>
    </source>
</evidence>
<dbReference type="Proteomes" id="UP001302494">
    <property type="component" value="Chromosome"/>
</dbReference>
<comment type="subcellular location">
    <subcellularLocation>
        <location evidence="1">Membrane</location>
        <topology evidence="1">Multi-pass membrane protein</topology>
    </subcellularLocation>
</comment>
<dbReference type="GO" id="GO:0016020">
    <property type="term" value="C:membrane"/>
    <property type="evidence" value="ECO:0007669"/>
    <property type="project" value="UniProtKB-SubCell"/>
</dbReference>